<dbReference type="GO" id="GO:0005886">
    <property type="term" value="C:plasma membrane"/>
    <property type="evidence" value="ECO:0007669"/>
    <property type="project" value="UniProtKB-SubCell"/>
</dbReference>
<dbReference type="InterPro" id="IPR045584">
    <property type="entry name" value="Pilin-like"/>
</dbReference>
<evidence type="ECO:0000256" key="5">
    <source>
        <dbReference type="ARBA" id="ARBA00022519"/>
    </source>
</evidence>
<dbReference type="Pfam" id="PF03934">
    <property type="entry name" value="T2SSK"/>
    <property type="match status" value="1"/>
</dbReference>
<dbReference type="InterPro" id="IPR005628">
    <property type="entry name" value="GspK"/>
</dbReference>
<evidence type="ECO:0000256" key="7">
    <source>
        <dbReference type="ARBA" id="ARBA00022927"/>
    </source>
</evidence>
<evidence type="ECO:0000313" key="13">
    <source>
        <dbReference type="EMBL" id="BAP54552.1"/>
    </source>
</evidence>
<gene>
    <name evidence="13" type="ORF">THII_0255</name>
</gene>
<sequence>MKIIVTQQGVALIIALLVVSFATLLAVAMTTRLQLDIARTANIIQGDQAYLYTLAGESWAKRILFRDGKNTTIDSLNEVWATSLLPLPLPGGVIQVQLEDLQSRFNLNNLVNNDQPNWLAITVFQRLLTVLDLPPELAAVVVDWIDSNNEPQLPNGAEENTYLAKTPAYRTANRPLRSPSEVRLLAGFDTDSYQKLLPYVTTLPTPTLININTASLPILRAVVTDLSEVNAQAIIATRQNQPFNSLPDFLVHEALAGLKVETNNLAVSSQYFLFTASVQIGRGKAQLSSILHRLPHTVQVIYRAQNTEL</sequence>
<comment type="subcellular location">
    <subcellularLocation>
        <location evidence="1 10">Cell inner membrane</location>
    </subcellularLocation>
</comment>
<evidence type="ECO:0000259" key="12">
    <source>
        <dbReference type="Pfam" id="PF21687"/>
    </source>
</evidence>
<evidence type="ECO:0000259" key="11">
    <source>
        <dbReference type="Pfam" id="PF03934"/>
    </source>
</evidence>
<dbReference type="STRING" id="40754.THII_0255"/>
<dbReference type="Pfam" id="PF21687">
    <property type="entry name" value="T2SSK_1st"/>
    <property type="match status" value="1"/>
</dbReference>
<evidence type="ECO:0000256" key="8">
    <source>
        <dbReference type="ARBA" id="ARBA00022989"/>
    </source>
</evidence>
<evidence type="ECO:0000256" key="9">
    <source>
        <dbReference type="ARBA" id="ARBA00023136"/>
    </source>
</evidence>
<dbReference type="OrthoDB" id="9788973at2"/>
<comment type="similarity">
    <text evidence="2 10">Belongs to the GSP K family.</text>
</comment>
<name>A0A090AH20_9GAMM</name>
<keyword evidence="6" id="KW-0812">Transmembrane</keyword>
<dbReference type="Gene3D" id="1.10.40.60">
    <property type="entry name" value="EpsJ-like"/>
    <property type="match status" value="2"/>
</dbReference>
<reference evidence="13 14" key="1">
    <citation type="journal article" date="2014" name="ISME J.">
        <title>Ecophysiology of Thioploca ingrica as revealed by the complete genome sequence supplemented with proteomic evidence.</title>
        <authorList>
            <person name="Kojima H."/>
            <person name="Ogura Y."/>
            <person name="Yamamoto N."/>
            <person name="Togashi T."/>
            <person name="Mori H."/>
            <person name="Watanabe T."/>
            <person name="Nemoto F."/>
            <person name="Kurokawa K."/>
            <person name="Hayashi T."/>
            <person name="Fukui M."/>
        </authorList>
    </citation>
    <scope>NUCLEOTIDE SEQUENCE [LARGE SCALE GENOMIC DNA]</scope>
</reference>
<feature type="domain" description="T2SS protein K first SAM-like" evidence="12">
    <location>
        <begin position="103"/>
        <end position="204"/>
    </location>
</feature>
<proteinExistence type="inferred from homology"/>
<keyword evidence="8" id="KW-1133">Transmembrane helix</keyword>
<evidence type="ECO:0000256" key="6">
    <source>
        <dbReference type="ARBA" id="ARBA00022692"/>
    </source>
</evidence>
<dbReference type="GO" id="GO:0009306">
    <property type="term" value="P:protein secretion"/>
    <property type="evidence" value="ECO:0007669"/>
    <property type="project" value="InterPro"/>
</dbReference>
<dbReference type="HOGENOM" id="CLU_057294_1_0_6"/>
<evidence type="ECO:0000256" key="10">
    <source>
        <dbReference type="PIRNR" id="PIRNR002786"/>
    </source>
</evidence>
<protein>
    <recommendedName>
        <fullName evidence="10">Type II secretion system protein K</fullName>
    </recommendedName>
</protein>
<dbReference type="Gene3D" id="3.30.1300.30">
    <property type="entry name" value="GSPII I/J protein-like"/>
    <property type="match status" value="1"/>
</dbReference>
<evidence type="ECO:0000256" key="2">
    <source>
        <dbReference type="ARBA" id="ARBA00007246"/>
    </source>
</evidence>
<evidence type="ECO:0000256" key="4">
    <source>
        <dbReference type="ARBA" id="ARBA00022475"/>
    </source>
</evidence>
<organism evidence="13 14">
    <name type="scientific">Thioploca ingrica</name>
    <dbReference type="NCBI Taxonomy" id="40754"/>
    <lineage>
        <taxon>Bacteria</taxon>
        <taxon>Pseudomonadati</taxon>
        <taxon>Pseudomonadota</taxon>
        <taxon>Gammaproteobacteria</taxon>
        <taxon>Thiotrichales</taxon>
        <taxon>Thiotrichaceae</taxon>
        <taxon>Thioploca</taxon>
    </lineage>
</organism>
<dbReference type="PIRSF" id="PIRSF002786">
    <property type="entry name" value="XcpX"/>
    <property type="match status" value="1"/>
</dbReference>
<evidence type="ECO:0000256" key="3">
    <source>
        <dbReference type="ARBA" id="ARBA00022448"/>
    </source>
</evidence>
<dbReference type="SUPFAM" id="SSF54523">
    <property type="entry name" value="Pili subunits"/>
    <property type="match status" value="1"/>
</dbReference>
<dbReference type="KEGG" id="tig:THII_0255"/>
<feature type="domain" description="T2SS protein K second SAM-like" evidence="11">
    <location>
        <begin position="209"/>
        <end position="267"/>
    </location>
</feature>
<dbReference type="EMBL" id="AP014633">
    <property type="protein sequence ID" value="BAP54552.1"/>
    <property type="molecule type" value="Genomic_DNA"/>
</dbReference>
<keyword evidence="5 10" id="KW-0997">Cell inner membrane</keyword>
<dbReference type="PANTHER" id="PTHR38831">
    <property type="entry name" value="TYPE II SECRETION SYSTEM PROTEIN K"/>
    <property type="match status" value="1"/>
</dbReference>
<dbReference type="Proteomes" id="UP000031623">
    <property type="component" value="Chromosome"/>
</dbReference>
<keyword evidence="9 10" id="KW-0472">Membrane</keyword>
<keyword evidence="7" id="KW-0653">Protein transport</keyword>
<keyword evidence="3 10" id="KW-0813">Transport</keyword>
<dbReference type="InterPro" id="IPR049031">
    <property type="entry name" value="T2SSK_SAM-like_1st"/>
</dbReference>
<accession>A0A090AH20</accession>
<evidence type="ECO:0000256" key="1">
    <source>
        <dbReference type="ARBA" id="ARBA00004533"/>
    </source>
</evidence>
<keyword evidence="4 10" id="KW-1003">Cell membrane</keyword>
<dbReference type="InterPro" id="IPR049179">
    <property type="entry name" value="T2SSK_SAM-like_2nd"/>
</dbReference>
<dbReference type="NCBIfam" id="NF037980">
    <property type="entry name" value="T2SS_GspK"/>
    <property type="match status" value="1"/>
</dbReference>
<dbReference type="PANTHER" id="PTHR38831:SF1">
    <property type="entry name" value="TYPE II SECRETION SYSTEM PROTEIN K-RELATED"/>
    <property type="match status" value="1"/>
</dbReference>
<evidence type="ECO:0000313" key="14">
    <source>
        <dbReference type="Proteomes" id="UP000031623"/>
    </source>
</evidence>
<dbReference type="InterPro" id="IPR038072">
    <property type="entry name" value="GspK_central_sf"/>
</dbReference>
<dbReference type="SUPFAM" id="SSF81585">
    <property type="entry name" value="PsbU/PolX domain-like"/>
    <property type="match status" value="1"/>
</dbReference>
<dbReference type="SUPFAM" id="SSF158544">
    <property type="entry name" value="GspK insert domain-like"/>
    <property type="match status" value="1"/>
</dbReference>
<dbReference type="AlphaFoldDB" id="A0A090AH20"/>
<keyword evidence="14" id="KW-1185">Reference proteome</keyword>